<keyword evidence="9 15" id="KW-0418">Kinase</keyword>
<comment type="pathway">
    <text evidence="2 15">Bacterial outer membrane biogenesis; LPS core biosynthesis.</text>
</comment>
<dbReference type="GO" id="GO:0009244">
    <property type="term" value="P:lipopolysaccharide core region biosynthetic process"/>
    <property type="evidence" value="ECO:0007669"/>
    <property type="project" value="UniProtKB-UniRule"/>
</dbReference>
<dbReference type="EC" id="2.7.1.166" evidence="4 15"/>
<organism evidence="16 17">
    <name type="scientific">Natronospira elongata</name>
    <dbReference type="NCBI Taxonomy" id="3110268"/>
    <lineage>
        <taxon>Bacteria</taxon>
        <taxon>Pseudomonadati</taxon>
        <taxon>Pseudomonadota</taxon>
        <taxon>Gammaproteobacteria</taxon>
        <taxon>Natronospirales</taxon>
        <taxon>Natronospiraceae</taxon>
        <taxon>Natronospira</taxon>
    </lineage>
</organism>
<gene>
    <name evidence="15" type="primary">kdkA</name>
    <name evidence="16" type="ORF">VCB98_09420</name>
</gene>
<keyword evidence="8 15" id="KW-0547">Nucleotide-binding</keyword>
<keyword evidence="12 15" id="KW-0472">Membrane</keyword>
<sequence length="243" mass="28226">MNSESLFLSRQESCLMLADDRRLGHPKPQHFEPRWWQGAGRVIGEAKGRGSAWFLNIDTEQWVLRHYRRGGMVSRWVEDTYLYTGAERSRPFRELRLLRAMEARGLPVPAPVGACLSRQGLLYRADLISVRVPGQPLSKRLMEGDSDPGLFRRVGEVIGRFHAEGIFHADLNAHNILVEGECVHLIDFDRSQWRRPGHWQRRNLERLQRSVKKILASDWAEEAQWQQAWLALEQGWRDVIKKG</sequence>
<dbReference type="Pfam" id="PF06293">
    <property type="entry name" value="Kdo"/>
    <property type="match status" value="1"/>
</dbReference>
<dbReference type="Gene3D" id="1.10.510.10">
    <property type="entry name" value="Transferase(Phosphotransferase) domain 1"/>
    <property type="match status" value="1"/>
</dbReference>
<dbReference type="SUPFAM" id="SSF56112">
    <property type="entry name" value="Protein kinase-like (PK-like)"/>
    <property type="match status" value="1"/>
</dbReference>
<protein>
    <recommendedName>
        <fullName evidence="13 15">3-deoxy-D-manno-octulosonic acid kinase</fullName>
        <shortName evidence="15">Kdo kinase</shortName>
        <ecNumber evidence="4 15">2.7.1.166</ecNumber>
    </recommendedName>
</protein>
<keyword evidence="11 15" id="KW-0448">Lipopolysaccharide biosynthesis</keyword>
<dbReference type="AlphaFoldDB" id="A0AAP6MMI7"/>
<name>A0AAP6MMI7_9GAMM</name>
<evidence type="ECO:0000256" key="13">
    <source>
        <dbReference type="ARBA" id="ARBA00029511"/>
    </source>
</evidence>
<evidence type="ECO:0000256" key="11">
    <source>
        <dbReference type="ARBA" id="ARBA00022985"/>
    </source>
</evidence>
<evidence type="ECO:0000256" key="9">
    <source>
        <dbReference type="ARBA" id="ARBA00022777"/>
    </source>
</evidence>
<dbReference type="GO" id="GO:0005524">
    <property type="term" value="F:ATP binding"/>
    <property type="evidence" value="ECO:0007669"/>
    <property type="project" value="UniProtKB-UniRule"/>
</dbReference>
<dbReference type="GO" id="GO:0016773">
    <property type="term" value="F:phosphotransferase activity, alcohol group as acceptor"/>
    <property type="evidence" value="ECO:0007669"/>
    <property type="project" value="UniProtKB-UniRule"/>
</dbReference>
<evidence type="ECO:0000256" key="3">
    <source>
        <dbReference type="ARBA" id="ARBA00010327"/>
    </source>
</evidence>
<evidence type="ECO:0000256" key="6">
    <source>
        <dbReference type="ARBA" id="ARBA00022519"/>
    </source>
</evidence>
<comment type="caution">
    <text evidence="16">The sequence shown here is derived from an EMBL/GenBank/DDBJ whole genome shotgun (WGS) entry which is preliminary data.</text>
</comment>
<dbReference type="EMBL" id="JAYGII010000019">
    <property type="protein sequence ID" value="MEA5446037.1"/>
    <property type="molecule type" value="Genomic_DNA"/>
</dbReference>
<proteinExistence type="inferred from homology"/>
<evidence type="ECO:0000256" key="14">
    <source>
        <dbReference type="ARBA" id="ARBA00034417"/>
    </source>
</evidence>
<dbReference type="Proteomes" id="UP001302316">
    <property type="component" value="Unassembled WGS sequence"/>
</dbReference>
<dbReference type="GO" id="GO:0016301">
    <property type="term" value="F:kinase activity"/>
    <property type="evidence" value="ECO:0007669"/>
    <property type="project" value="UniProtKB-KW"/>
</dbReference>
<dbReference type="GO" id="GO:0005886">
    <property type="term" value="C:plasma membrane"/>
    <property type="evidence" value="ECO:0007669"/>
    <property type="project" value="UniProtKB-SubCell"/>
</dbReference>
<comment type="subcellular location">
    <subcellularLocation>
        <location evidence="1 15">Cell inner membrane</location>
        <topology evidence="1 15">Peripheral membrane protein</topology>
        <orientation evidence="1 15">Cytoplasmic side</orientation>
    </subcellularLocation>
</comment>
<keyword evidence="6 15" id="KW-0997">Cell inner membrane</keyword>
<evidence type="ECO:0000256" key="7">
    <source>
        <dbReference type="ARBA" id="ARBA00022679"/>
    </source>
</evidence>
<evidence type="ECO:0000256" key="15">
    <source>
        <dbReference type="HAMAP-Rule" id="MF_00521"/>
    </source>
</evidence>
<evidence type="ECO:0000313" key="16">
    <source>
        <dbReference type="EMBL" id="MEA5446037.1"/>
    </source>
</evidence>
<dbReference type="RefSeq" id="WP_346051997.1">
    <property type="nucleotide sequence ID" value="NZ_JAYGII010000019.1"/>
</dbReference>
<dbReference type="NCBIfam" id="NF002475">
    <property type="entry name" value="PRK01723.1"/>
    <property type="match status" value="1"/>
</dbReference>
<evidence type="ECO:0000256" key="8">
    <source>
        <dbReference type="ARBA" id="ARBA00022741"/>
    </source>
</evidence>
<accession>A0AAP6MMI7</accession>
<evidence type="ECO:0000256" key="5">
    <source>
        <dbReference type="ARBA" id="ARBA00022475"/>
    </source>
</evidence>
<comment type="catalytic activity">
    <reaction evidence="14 15">
        <text>an alpha-Kdo-(2-&gt;6)-lipid IVA + ATP = a 4-O-phospho-alpha-Kdo-(2-&gt;6)-lipid IVA + ADP + H(+)</text>
        <dbReference type="Rhea" id="RHEA:74271"/>
        <dbReference type="ChEBI" id="CHEBI:15378"/>
        <dbReference type="ChEBI" id="CHEBI:30616"/>
        <dbReference type="ChEBI" id="CHEBI:176428"/>
        <dbReference type="ChEBI" id="CHEBI:193140"/>
        <dbReference type="ChEBI" id="CHEBI:456216"/>
        <dbReference type="EC" id="2.7.1.166"/>
    </reaction>
</comment>
<evidence type="ECO:0000256" key="10">
    <source>
        <dbReference type="ARBA" id="ARBA00022840"/>
    </source>
</evidence>
<keyword evidence="10 15" id="KW-0067">ATP-binding</keyword>
<evidence type="ECO:0000256" key="4">
    <source>
        <dbReference type="ARBA" id="ARBA00011988"/>
    </source>
</evidence>
<feature type="active site" evidence="15">
    <location>
        <position position="170"/>
    </location>
</feature>
<evidence type="ECO:0000256" key="12">
    <source>
        <dbReference type="ARBA" id="ARBA00023136"/>
    </source>
</evidence>
<comment type="similarity">
    <text evidence="3 15">Belongs to the protein kinase superfamily. KdkA/RfaP family.</text>
</comment>
<dbReference type="InterPro" id="IPR011009">
    <property type="entry name" value="Kinase-like_dom_sf"/>
</dbReference>
<evidence type="ECO:0000256" key="1">
    <source>
        <dbReference type="ARBA" id="ARBA00004515"/>
    </source>
</evidence>
<keyword evidence="17" id="KW-1185">Reference proteome</keyword>
<dbReference type="InterPro" id="IPR022826">
    <property type="entry name" value="KDO_kinase"/>
</dbReference>
<evidence type="ECO:0000256" key="2">
    <source>
        <dbReference type="ARBA" id="ARBA00004713"/>
    </source>
</evidence>
<comment type="function">
    <text evidence="15">Catalyzes the ATP-dependent phosphorylation of the 3-deoxy-D-manno-octulosonic acid (Kdo) residue in Kdo-lipid IV(A) at the 4-OH position.</text>
</comment>
<reference evidence="16 17" key="1">
    <citation type="submission" date="2023-12" db="EMBL/GenBank/DDBJ databases">
        <title>Whole-genome sequencing of halo(alkali)philic microorganisms from hypersaline lakes.</title>
        <authorList>
            <person name="Sorokin D.Y."/>
            <person name="Merkel A.Y."/>
            <person name="Messina E."/>
            <person name="Yakimov M."/>
        </authorList>
    </citation>
    <scope>NUCLEOTIDE SEQUENCE [LARGE SCALE GENOMIC DNA]</scope>
    <source>
        <strain evidence="16 17">AB-CW1</strain>
    </source>
</reference>
<keyword evidence="7 15" id="KW-0808">Transferase</keyword>
<keyword evidence="5 15" id="KW-1003">Cell membrane</keyword>
<dbReference type="HAMAP" id="MF_00521">
    <property type="entry name" value="KDO_kinase"/>
    <property type="match status" value="1"/>
</dbReference>
<evidence type="ECO:0000313" key="17">
    <source>
        <dbReference type="Proteomes" id="UP001302316"/>
    </source>
</evidence>